<reference evidence="2 3" key="1">
    <citation type="submission" date="2015-12" db="EMBL/GenBank/DDBJ databases">
        <title>Draft genome sequence of Moniliophthora roreri, the causal agent of frosty pod rot of cacao.</title>
        <authorList>
            <person name="Aime M.C."/>
            <person name="Diaz-Valderrama J.R."/>
            <person name="Kijpornyongpan T."/>
            <person name="Phillips-Mora W."/>
        </authorList>
    </citation>
    <scope>NUCLEOTIDE SEQUENCE [LARGE SCALE GENOMIC DNA]</scope>
    <source>
        <strain evidence="2 3">MCA 2952</strain>
    </source>
</reference>
<feature type="region of interest" description="Disordered" evidence="1">
    <location>
        <begin position="44"/>
        <end position="63"/>
    </location>
</feature>
<feature type="region of interest" description="Disordered" evidence="1">
    <location>
        <begin position="71"/>
        <end position="110"/>
    </location>
</feature>
<gene>
    <name evidence="2" type="ORF">WG66_383</name>
</gene>
<feature type="compositionally biased region" description="Polar residues" evidence="1">
    <location>
        <begin position="51"/>
        <end position="62"/>
    </location>
</feature>
<sequence length="110" mass="12510">MNKMPQSIWKIYLGFHPSLVADIVACYKDAEDLEWDIQLLVESDTQRQSEVETATPTDTANHLNLLPHILPVSSLEHTPPRRQHEGPSSMMRHRHRRPASTTTANWTAAS</sequence>
<evidence type="ECO:0000313" key="2">
    <source>
        <dbReference type="EMBL" id="KTB47040.1"/>
    </source>
</evidence>
<dbReference type="AlphaFoldDB" id="A0A0W0GER6"/>
<protein>
    <submittedName>
        <fullName evidence="2">Uncharacterized protein</fullName>
    </submittedName>
</protein>
<name>A0A0W0GER6_MONRR</name>
<organism evidence="2 3">
    <name type="scientific">Moniliophthora roreri</name>
    <name type="common">Frosty pod rot fungus</name>
    <name type="synonym">Monilia roreri</name>
    <dbReference type="NCBI Taxonomy" id="221103"/>
    <lineage>
        <taxon>Eukaryota</taxon>
        <taxon>Fungi</taxon>
        <taxon>Dikarya</taxon>
        <taxon>Basidiomycota</taxon>
        <taxon>Agaricomycotina</taxon>
        <taxon>Agaricomycetes</taxon>
        <taxon>Agaricomycetidae</taxon>
        <taxon>Agaricales</taxon>
        <taxon>Marasmiineae</taxon>
        <taxon>Marasmiaceae</taxon>
        <taxon>Moniliophthora</taxon>
    </lineage>
</organism>
<feature type="compositionally biased region" description="Low complexity" evidence="1">
    <location>
        <begin position="99"/>
        <end position="110"/>
    </location>
</feature>
<comment type="caution">
    <text evidence="2">The sequence shown here is derived from an EMBL/GenBank/DDBJ whole genome shotgun (WGS) entry which is preliminary data.</text>
</comment>
<dbReference type="Proteomes" id="UP000054988">
    <property type="component" value="Unassembled WGS sequence"/>
</dbReference>
<accession>A0A0W0GER6</accession>
<proteinExistence type="predicted"/>
<evidence type="ECO:0000313" key="3">
    <source>
        <dbReference type="Proteomes" id="UP000054988"/>
    </source>
</evidence>
<dbReference type="EMBL" id="LATX01000155">
    <property type="protein sequence ID" value="KTB47040.1"/>
    <property type="molecule type" value="Genomic_DNA"/>
</dbReference>
<evidence type="ECO:0000256" key="1">
    <source>
        <dbReference type="SAM" id="MobiDB-lite"/>
    </source>
</evidence>